<reference evidence="2 3" key="1">
    <citation type="submission" date="2021-06" db="EMBL/GenBank/DDBJ databases">
        <title>Caerostris darwini draft genome.</title>
        <authorList>
            <person name="Kono N."/>
            <person name="Arakawa K."/>
        </authorList>
    </citation>
    <scope>NUCLEOTIDE SEQUENCE [LARGE SCALE GENOMIC DNA]</scope>
</reference>
<sequence length="88" mass="9632">MPKMSCAPIQLLQGKKKSSLSHYSNTVSHAEEQDHAPKTAPSVLPSTSGVEINGLVFMSLAAWTVIFQPGDKSVYYADWRLECCTCIT</sequence>
<evidence type="ECO:0000256" key="1">
    <source>
        <dbReference type="SAM" id="MobiDB-lite"/>
    </source>
</evidence>
<comment type="caution">
    <text evidence="2">The sequence shown here is derived from an EMBL/GenBank/DDBJ whole genome shotgun (WGS) entry which is preliminary data.</text>
</comment>
<gene>
    <name evidence="2" type="ORF">CDAR_253521</name>
</gene>
<name>A0AAV4MKF4_9ARAC</name>
<feature type="region of interest" description="Disordered" evidence="1">
    <location>
        <begin position="23"/>
        <end position="43"/>
    </location>
</feature>
<dbReference type="AlphaFoldDB" id="A0AAV4MKF4"/>
<keyword evidence="3" id="KW-1185">Reference proteome</keyword>
<evidence type="ECO:0000313" key="2">
    <source>
        <dbReference type="EMBL" id="GIX72439.1"/>
    </source>
</evidence>
<organism evidence="2 3">
    <name type="scientific">Caerostris darwini</name>
    <dbReference type="NCBI Taxonomy" id="1538125"/>
    <lineage>
        <taxon>Eukaryota</taxon>
        <taxon>Metazoa</taxon>
        <taxon>Ecdysozoa</taxon>
        <taxon>Arthropoda</taxon>
        <taxon>Chelicerata</taxon>
        <taxon>Arachnida</taxon>
        <taxon>Araneae</taxon>
        <taxon>Araneomorphae</taxon>
        <taxon>Entelegynae</taxon>
        <taxon>Araneoidea</taxon>
        <taxon>Araneidae</taxon>
        <taxon>Caerostris</taxon>
    </lineage>
</organism>
<protein>
    <submittedName>
        <fullName evidence="2">Uncharacterized protein</fullName>
    </submittedName>
</protein>
<accession>A0AAV4MKF4</accession>
<dbReference type="EMBL" id="BPLQ01000530">
    <property type="protein sequence ID" value="GIX72439.1"/>
    <property type="molecule type" value="Genomic_DNA"/>
</dbReference>
<proteinExistence type="predicted"/>
<evidence type="ECO:0000313" key="3">
    <source>
        <dbReference type="Proteomes" id="UP001054837"/>
    </source>
</evidence>
<dbReference type="Proteomes" id="UP001054837">
    <property type="component" value="Unassembled WGS sequence"/>
</dbReference>